<evidence type="ECO:0008006" key="6">
    <source>
        <dbReference type="Google" id="ProtNLM"/>
    </source>
</evidence>
<keyword evidence="4" id="KW-1185">Reference proteome</keyword>
<dbReference type="GO" id="GO:0003676">
    <property type="term" value="F:nucleic acid binding"/>
    <property type="evidence" value="ECO:0007669"/>
    <property type="project" value="InterPro"/>
</dbReference>
<organism evidence="2 5">
    <name type="scientific">Peronospora belbahrii</name>
    <dbReference type="NCBI Taxonomy" id="622444"/>
    <lineage>
        <taxon>Eukaryota</taxon>
        <taxon>Sar</taxon>
        <taxon>Stramenopiles</taxon>
        <taxon>Oomycota</taxon>
        <taxon>Peronosporomycetes</taxon>
        <taxon>Peronosporales</taxon>
        <taxon>Peronosporaceae</taxon>
        <taxon>Peronospora</taxon>
    </lineage>
</organism>
<evidence type="ECO:0000256" key="1">
    <source>
        <dbReference type="SAM" id="Coils"/>
    </source>
</evidence>
<dbReference type="Gene3D" id="3.30.70.330">
    <property type="match status" value="2"/>
</dbReference>
<reference evidence="2 4" key="1">
    <citation type="submission" date="2021-11" db="EMBL/GenBank/DDBJ databases">
        <authorList>
            <person name="Islam A."/>
            <person name="Islam S."/>
            <person name="Flora M.S."/>
            <person name="Rahman M."/>
            <person name="Ziaur R.M."/>
            <person name="Epstein J.H."/>
            <person name="Hassan M."/>
            <person name="Klassen M."/>
            <person name="Woodard K."/>
            <person name="Webb A."/>
            <person name="Webby R.J."/>
            <person name="El Zowalaty M.E."/>
        </authorList>
    </citation>
    <scope>NUCLEOTIDE SEQUENCE</scope>
    <source>
        <strain evidence="3">Pbs1</strain>
        <strain evidence="2">Pbs3</strain>
    </source>
</reference>
<dbReference type="InterPro" id="IPR012677">
    <property type="entry name" value="Nucleotide-bd_a/b_plait_sf"/>
</dbReference>
<evidence type="ECO:0000313" key="4">
    <source>
        <dbReference type="Proteomes" id="UP001158986"/>
    </source>
</evidence>
<name>A0AAU9L6M0_9STRA</name>
<keyword evidence="1" id="KW-0175">Coiled coil</keyword>
<dbReference type="Proteomes" id="UP001160483">
    <property type="component" value="Unassembled WGS sequence"/>
</dbReference>
<dbReference type="Proteomes" id="UP001158986">
    <property type="component" value="Unassembled WGS sequence"/>
</dbReference>
<evidence type="ECO:0000313" key="5">
    <source>
        <dbReference type="Proteomes" id="UP001160483"/>
    </source>
</evidence>
<dbReference type="SUPFAM" id="SSF54928">
    <property type="entry name" value="RNA-binding domain, RBD"/>
    <property type="match status" value="1"/>
</dbReference>
<evidence type="ECO:0000313" key="2">
    <source>
        <dbReference type="EMBL" id="CAH0480404.1"/>
    </source>
</evidence>
<dbReference type="AlphaFoldDB" id="A0AAU9L6M0"/>
<proteinExistence type="predicted"/>
<gene>
    <name evidence="3" type="ORF">PBS001_LOCUS5772</name>
    <name evidence="2" type="ORF">PBS003_LOCUS7027</name>
</gene>
<sequence>MQTQVKTQNLYVRKCTFRARGLVITAQELENVKEEAEEVENNIRAKFARFGHLQSLAIVRQENDEENGVLCGDVIVTFCDEKDAASAFSWCNGVFVGEKMVTCVWEELQSDNENEEKASVTVCGMLTLEELQDPDEFAAVEEEMMQVFSNHGKVKEMHIGETTGDITLTIIDEQVAPIVVQRMDGSRYGGRLLTANLTLQNGAGVETNVKGVNDLPIVKTKRVVAPVVPSREVQDLVSALLKRLAALQDRAHTQNPRHDKRSRRLVLGMHEVRRGLLRGKIILLVMATDPDGCQAVEEKHAELVTIATEQEVSVLAPMNRR</sequence>
<evidence type="ECO:0000313" key="3">
    <source>
        <dbReference type="EMBL" id="CAH0519239.1"/>
    </source>
</evidence>
<dbReference type="EMBL" id="CAKLCB010000285">
    <property type="protein sequence ID" value="CAH0519239.1"/>
    <property type="molecule type" value="Genomic_DNA"/>
</dbReference>
<dbReference type="EMBL" id="CAKKTJ010000324">
    <property type="protein sequence ID" value="CAH0480404.1"/>
    <property type="molecule type" value="Genomic_DNA"/>
</dbReference>
<comment type="caution">
    <text evidence="2">The sequence shown here is derived from an EMBL/GenBank/DDBJ whole genome shotgun (WGS) entry which is preliminary data.</text>
</comment>
<feature type="coiled-coil region" evidence="1">
    <location>
        <begin position="19"/>
        <end position="49"/>
    </location>
</feature>
<protein>
    <recommendedName>
        <fullName evidence="6">RRM domain-containing protein</fullName>
    </recommendedName>
</protein>
<dbReference type="InterPro" id="IPR035979">
    <property type="entry name" value="RBD_domain_sf"/>
</dbReference>
<accession>A0AAU9L6M0</accession>